<feature type="domain" description="Response regulatory" evidence="3">
    <location>
        <begin position="8"/>
        <end position="125"/>
    </location>
</feature>
<dbReference type="RefSeq" id="WP_183495299.1">
    <property type="nucleotide sequence ID" value="NZ_JACIFF010000003.1"/>
</dbReference>
<proteinExistence type="predicted"/>
<dbReference type="GO" id="GO:0000160">
    <property type="term" value="P:phosphorelay signal transduction system"/>
    <property type="evidence" value="ECO:0007669"/>
    <property type="project" value="InterPro"/>
</dbReference>
<dbReference type="AlphaFoldDB" id="A0A840E761"/>
<keyword evidence="1 2" id="KW-0597">Phosphoprotein</keyword>
<reference evidence="4 5" key="1">
    <citation type="submission" date="2020-08" db="EMBL/GenBank/DDBJ databases">
        <title>Genomic Encyclopedia of Type Strains, Phase IV (KMG-IV): sequencing the most valuable type-strain genomes for metagenomic binning, comparative biology and taxonomic classification.</title>
        <authorList>
            <person name="Goeker M."/>
        </authorList>
    </citation>
    <scope>NUCLEOTIDE SEQUENCE [LARGE SCALE GENOMIC DNA]</scope>
    <source>
        <strain evidence="4 5">DSM 105137</strain>
    </source>
</reference>
<evidence type="ECO:0000313" key="5">
    <source>
        <dbReference type="Proteomes" id="UP000576209"/>
    </source>
</evidence>
<evidence type="ECO:0000313" key="4">
    <source>
        <dbReference type="EMBL" id="MBB4079057.1"/>
    </source>
</evidence>
<evidence type="ECO:0000256" key="1">
    <source>
        <dbReference type="ARBA" id="ARBA00022553"/>
    </source>
</evidence>
<dbReference type="SMART" id="SM00448">
    <property type="entry name" value="REC"/>
    <property type="match status" value="1"/>
</dbReference>
<dbReference type="PANTHER" id="PTHR44591">
    <property type="entry name" value="STRESS RESPONSE REGULATOR PROTEIN 1"/>
    <property type="match status" value="1"/>
</dbReference>
<dbReference type="Pfam" id="PF00072">
    <property type="entry name" value="Response_reg"/>
    <property type="match status" value="1"/>
</dbReference>
<evidence type="ECO:0000259" key="3">
    <source>
        <dbReference type="PROSITE" id="PS50110"/>
    </source>
</evidence>
<dbReference type="PANTHER" id="PTHR44591:SF3">
    <property type="entry name" value="RESPONSE REGULATORY DOMAIN-CONTAINING PROTEIN"/>
    <property type="match status" value="1"/>
</dbReference>
<dbReference type="InterPro" id="IPR050595">
    <property type="entry name" value="Bact_response_regulator"/>
</dbReference>
<dbReference type="SUPFAM" id="SSF52172">
    <property type="entry name" value="CheY-like"/>
    <property type="match status" value="1"/>
</dbReference>
<accession>A0A840E761</accession>
<comment type="caution">
    <text evidence="4">The sequence shown here is derived from an EMBL/GenBank/DDBJ whole genome shotgun (WGS) entry which is preliminary data.</text>
</comment>
<name>A0A840E761_9BACT</name>
<dbReference type="CDD" id="cd00156">
    <property type="entry name" value="REC"/>
    <property type="match status" value="1"/>
</dbReference>
<sequence>MMSDEIFKVFVLEDMPVDLELVKRQVRKFNPSVLFAVARHRAEFEEKVTMFQPDVVLSDYNLPDMNGLEALLYVREHLDSTPFIFITGILNDEEKVAEAILTGASGYLLKENLRNLPELLTSVIKQNEQAMAQREIEWDRRRNNQIKLGKSIALLRQLNFPGSDEIALSLQEVADNLR</sequence>
<keyword evidence="5" id="KW-1185">Reference proteome</keyword>
<organism evidence="4 5">
    <name type="scientific">Neolewinella aquimaris</name>
    <dbReference type="NCBI Taxonomy" id="1835722"/>
    <lineage>
        <taxon>Bacteria</taxon>
        <taxon>Pseudomonadati</taxon>
        <taxon>Bacteroidota</taxon>
        <taxon>Saprospiria</taxon>
        <taxon>Saprospirales</taxon>
        <taxon>Lewinellaceae</taxon>
        <taxon>Neolewinella</taxon>
    </lineage>
</organism>
<dbReference type="InterPro" id="IPR011006">
    <property type="entry name" value="CheY-like_superfamily"/>
</dbReference>
<dbReference type="InterPro" id="IPR001789">
    <property type="entry name" value="Sig_transdc_resp-reg_receiver"/>
</dbReference>
<feature type="modified residue" description="4-aspartylphosphate" evidence="2">
    <location>
        <position position="59"/>
    </location>
</feature>
<dbReference type="PROSITE" id="PS50110">
    <property type="entry name" value="RESPONSE_REGULATORY"/>
    <property type="match status" value="1"/>
</dbReference>
<dbReference type="Proteomes" id="UP000576209">
    <property type="component" value="Unassembled WGS sequence"/>
</dbReference>
<gene>
    <name evidence="4" type="ORF">GGR28_001674</name>
</gene>
<protein>
    <submittedName>
        <fullName evidence="4">CheY-like chemotaxis protein</fullName>
    </submittedName>
</protein>
<dbReference type="EMBL" id="JACIFF010000003">
    <property type="protein sequence ID" value="MBB4079057.1"/>
    <property type="molecule type" value="Genomic_DNA"/>
</dbReference>
<dbReference type="Gene3D" id="3.40.50.2300">
    <property type="match status" value="1"/>
</dbReference>
<evidence type="ECO:0000256" key="2">
    <source>
        <dbReference type="PROSITE-ProRule" id="PRU00169"/>
    </source>
</evidence>